<proteinExistence type="predicted"/>
<feature type="region of interest" description="Disordered" evidence="1">
    <location>
        <begin position="53"/>
        <end position="143"/>
    </location>
</feature>
<keyword evidence="3" id="KW-1185">Reference proteome</keyword>
<evidence type="ECO:0000313" key="3">
    <source>
        <dbReference type="Proteomes" id="UP000805614"/>
    </source>
</evidence>
<accession>A0ABR7LTU8</accession>
<reference evidence="2 3" key="1">
    <citation type="submission" date="2020-06" db="EMBL/GenBank/DDBJ databases">
        <title>Actinomadura xiongansis sp. nov., isolated from soil of Baiyangdian.</title>
        <authorList>
            <person name="Zhang X."/>
        </authorList>
    </citation>
    <scope>NUCLEOTIDE SEQUENCE [LARGE SCALE GENOMIC DNA]</scope>
    <source>
        <strain evidence="2 3">HBUM206468</strain>
    </source>
</reference>
<evidence type="ECO:0000313" key="2">
    <source>
        <dbReference type="EMBL" id="MBC6468275.1"/>
    </source>
</evidence>
<name>A0ABR7LTU8_9ACTN</name>
<dbReference type="Proteomes" id="UP000805614">
    <property type="component" value="Unassembled WGS sequence"/>
</dbReference>
<protein>
    <submittedName>
        <fullName evidence="2">Uncharacterized protein</fullName>
    </submittedName>
</protein>
<dbReference type="EMBL" id="JABVEC010000017">
    <property type="protein sequence ID" value="MBC6468275.1"/>
    <property type="molecule type" value="Genomic_DNA"/>
</dbReference>
<comment type="caution">
    <text evidence="2">The sequence shown here is derived from an EMBL/GenBank/DDBJ whole genome shotgun (WGS) entry which is preliminary data.</text>
</comment>
<dbReference type="RefSeq" id="WP_187245274.1">
    <property type="nucleotide sequence ID" value="NZ_BAAAOK010000019.1"/>
</dbReference>
<organism evidence="2 3">
    <name type="scientific">Actinomadura alba</name>
    <dbReference type="NCBI Taxonomy" id="406431"/>
    <lineage>
        <taxon>Bacteria</taxon>
        <taxon>Bacillati</taxon>
        <taxon>Actinomycetota</taxon>
        <taxon>Actinomycetes</taxon>
        <taxon>Streptosporangiales</taxon>
        <taxon>Thermomonosporaceae</taxon>
        <taxon>Actinomadura</taxon>
    </lineage>
</organism>
<sequence length="143" mass="15605">MDEEMLTDYTRALDAYEEAKREMASEYGDRSERALEAVADGRAALARLDARIDGRPLPPVPTPCFFDSRHGTATDEVEWTPDGGAPRKVPSAPPTPSASPKASHRFGQVALGAPPGRLFTRRPRPPRPPSPRSTTGRVTALLW</sequence>
<evidence type="ECO:0000256" key="1">
    <source>
        <dbReference type="SAM" id="MobiDB-lite"/>
    </source>
</evidence>
<gene>
    <name evidence="2" type="ORF">HKK74_22660</name>
</gene>